<dbReference type="Proteomes" id="UP000580830">
    <property type="component" value="Unassembled WGS sequence"/>
</dbReference>
<evidence type="ECO:0000313" key="6">
    <source>
        <dbReference type="Proteomes" id="UP000580830"/>
    </source>
</evidence>
<gene>
    <name evidence="5" type="ORF">GXX24_15040</name>
</gene>
<dbReference type="CDD" id="cd02440">
    <property type="entry name" value="AdoMet_MTases"/>
    <property type="match status" value="1"/>
</dbReference>
<keyword evidence="2 5" id="KW-0489">Methyltransferase</keyword>
<dbReference type="EMBL" id="DULP01000240">
    <property type="protein sequence ID" value="HHW35432.1"/>
    <property type="molecule type" value="Genomic_DNA"/>
</dbReference>
<evidence type="ECO:0000256" key="1">
    <source>
        <dbReference type="ARBA" id="ARBA00008361"/>
    </source>
</evidence>
<dbReference type="PANTHER" id="PTHR44942">
    <property type="entry name" value="METHYLTRANSF_11 DOMAIN-CONTAINING PROTEIN"/>
    <property type="match status" value="1"/>
</dbReference>
<sequence>MSDPGQARRAGHFQSGADDYAAARPVYPPELSAALAAVAPGRGLAVDVGCGSGQLTLALAGHFEAVAGVDVSPAQLAAAPRHPRIRWLQGGAEALPVADGAADLLVVAQAAHWFDLPVFYAEARRVLCAQGVIALVTYGPAQVSGPLSARFARFYDAEIAPFWPPERAHVENAYRDLPFPFPRIPMPPLAISAEWPLSRLLGYVRSWSAARAPGADAVVAAFHEDALAMLAPDAPVAIRFPLTVIAGRVAR</sequence>
<protein>
    <submittedName>
        <fullName evidence="5">Class I SAM-dependent methyltransferase</fullName>
    </submittedName>
</protein>
<feature type="domain" description="Methyltransferase type 11" evidence="4">
    <location>
        <begin position="46"/>
        <end position="134"/>
    </location>
</feature>
<comment type="caution">
    <text evidence="5">The sequence shown here is derived from an EMBL/GenBank/DDBJ whole genome shotgun (WGS) entry which is preliminary data.</text>
</comment>
<name>A0A832QXC8_9RHOB</name>
<evidence type="ECO:0000259" key="4">
    <source>
        <dbReference type="Pfam" id="PF08241"/>
    </source>
</evidence>
<dbReference type="Gene3D" id="3.40.50.150">
    <property type="entry name" value="Vaccinia Virus protein VP39"/>
    <property type="match status" value="1"/>
</dbReference>
<dbReference type="InterPro" id="IPR013216">
    <property type="entry name" value="Methyltransf_11"/>
</dbReference>
<accession>A0A832QXC8</accession>
<dbReference type="SUPFAM" id="SSF53335">
    <property type="entry name" value="S-adenosyl-L-methionine-dependent methyltransferases"/>
    <property type="match status" value="1"/>
</dbReference>
<dbReference type="RefSeq" id="WP_303731363.1">
    <property type="nucleotide sequence ID" value="NZ_DULP01000240.1"/>
</dbReference>
<dbReference type="InterPro" id="IPR029063">
    <property type="entry name" value="SAM-dependent_MTases_sf"/>
</dbReference>
<proteinExistence type="inferred from homology"/>
<dbReference type="GO" id="GO:0008757">
    <property type="term" value="F:S-adenosylmethionine-dependent methyltransferase activity"/>
    <property type="evidence" value="ECO:0007669"/>
    <property type="project" value="InterPro"/>
</dbReference>
<dbReference type="AlphaFoldDB" id="A0A832QXC8"/>
<keyword evidence="3 5" id="KW-0808">Transferase</keyword>
<evidence type="ECO:0000256" key="3">
    <source>
        <dbReference type="ARBA" id="ARBA00022679"/>
    </source>
</evidence>
<dbReference type="InterPro" id="IPR051052">
    <property type="entry name" value="Diverse_substrate_MTase"/>
</dbReference>
<comment type="similarity">
    <text evidence="1">Belongs to the methyltransferase superfamily.</text>
</comment>
<evidence type="ECO:0000256" key="2">
    <source>
        <dbReference type="ARBA" id="ARBA00022603"/>
    </source>
</evidence>
<dbReference type="PANTHER" id="PTHR44942:SF4">
    <property type="entry name" value="METHYLTRANSFERASE TYPE 11 DOMAIN-CONTAINING PROTEIN"/>
    <property type="match status" value="1"/>
</dbReference>
<dbReference type="Pfam" id="PF08241">
    <property type="entry name" value="Methyltransf_11"/>
    <property type="match status" value="1"/>
</dbReference>
<evidence type="ECO:0000313" key="5">
    <source>
        <dbReference type="EMBL" id="HHW35432.1"/>
    </source>
</evidence>
<reference evidence="5 6" key="1">
    <citation type="journal article" date="2020" name="Biotechnol. Biofuels">
        <title>New insights from the biogas microbiome by comprehensive genome-resolved metagenomics of nearly 1600 species originating from multiple anaerobic digesters.</title>
        <authorList>
            <person name="Campanaro S."/>
            <person name="Treu L."/>
            <person name="Rodriguez-R L.M."/>
            <person name="Kovalovszki A."/>
            <person name="Ziels R.M."/>
            <person name="Maus I."/>
            <person name="Zhu X."/>
            <person name="Kougias P.G."/>
            <person name="Basile A."/>
            <person name="Luo G."/>
            <person name="Schluter A."/>
            <person name="Konstantinidis K.T."/>
            <person name="Angelidaki I."/>
        </authorList>
    </citation>
    <scope>NUCLEOTIDE SEQUENCE [LARGE SCALE GENOMIC DNA]</scope>
    <source>
        <strain evidence="5">AS04akNAM_125</strain>
    </source>
</reference>
<dbReference type="GO" id="GO:0032259">
    <property type="term" value="P:methylation"/>
    <property type="evidence" value="ECO:0007669"/>
    <property type="project" value="UniProtKB-KW"/>
</dbReference>
<organism evidence="5 6">
    <name type="scientific">Paracoccus solventivorans</name>
    <dbReference type="NCBI Taxonomy" id="53463"/>
    <lineage>
        <taxon>Bacteria</taxon>
        <taxon>Pseudomonadati</taxon>
        <taxon>Pseudomonadota</taxon>
        <taxon>Alphaproteobacteria</taxon>
        <taxon>Rhodobacterales</taxon>
        <taxon>Paracoccaceae</taxon>
        <taxon>Paracoccus</taxon>
    </lineage>
</organism>